<keyword evidence="3 10" id="KW-1003">Cell membrane</keyword>
<keyword evidence="13" id="KW-1185">Reference proteome</keyword>
<dbReference type="eggNOG" id="COG0025">
    <property type="taxonomic scope" value="Bacteria"/>
</dbReference>
<feature type="transmembrane region" description="Helical" evidence="10">
    <location>
        <begin position="174"/>
        <end position="198"/>
    </location>
</feature>
<dbReference type="GO" id="GO:0005886">
    <property type="term" value="C:plasma membrane"/>
    <property type="evidence" value="ECO:0007669"/>
    <property type="project" value="UniProtKB-SubCell"/>
</dbReference>
<dbReference type="KEGG" id="pdx:Psed_4896"/>
<feature type="transmembrane region" description="Helical" evidence="10">
    <location>
        <begin position="262"/>
        <end position="283"/>
    </location>
</feature>
<keyword evidence="2 10" id="KW-0813">Transport</keyword>
<sequence>MCVLGLEMAVVLGVALVVCGALARRYPIAPAILLVLVGVLIGFAPHLREAQLPPEVVLLVFLPVLLYWESLTTSLREIRNNLRVVVLTSTVLVFATAAAVAAVAHAIGLAWGAAWVLGAALAPTDATAVGVLARRLPRRIVTVLRAESLVNDGTALVIYGLAVGVTIGEEHLTTLHVTGLLILAYGGGLLAGVLVGLVSWQLRRRMDDPMLENIAMLVTPFAAFLAAESVDASGVLAVVACGLFISQVTPRITNAVTRQTSVPFWTVTTTVLSSALFVLVGLEAHTAVRGLSSVSLLRALVDILLITAVVIGVRWAWLYTTPYIIRALDRRPAQRLRRIGARQRTVSGVAGFRGAVSLAAILAVPQTLDSGAPFPDRDLIVVITSGVIVLTLLQALLLPRVVRFARLPPDDSVAEERQYAEMYITDAALDSIPTTASELGIDERVVARVRGEIEKRRTVLAADGTEDDLVVRHDDQYASLHLALIARKREALLELRDEQRIDDIVLRAIQARLDIEEVRFSRANPAADE</sequence>
<accession>F4CLI6</accession>
<dbReference type="GO" id="GO:0051453">
    <property type="term" value="P:regulation of intracellular pH"/>
    <property type="evidence" value="ECO:0007669"/>
    <property type="project" value="TreeGrafter"/>
</dbReference>
<dbReference type="Proteomes" id="UP000007809">
    <property type="component" value="Chromosome"/>
</dbReference>
<feature type="transmembrane region" description="Helical" evidence="10">
    <location>
        <begin position="56"/>
        <end position="72"/>
    </location>
</feature>
<keyword evidence="5 10" id="KW-1133">Transmembrane helix</keyword>
<dbReference type="InterPro" id="IPR018422">
    <property type="entry name" value="Cation/H_exchanger_CPA1"/>
</dbReference>
<evidence type="ECO:0000259" key="11">
    <source>
        <dbReference type="Pfam" id="PF00999"/>
    </source>
</evidence>
<evidence type="ECO:0000256" key="2">
    <source>
        <dbReference type="ARBA" id="ARBA00022448"/>
    </source>
</evidence>
<evidence type="ECO:0000313" key="12">
    <source>
        <dbReference type="EMBL" id="AEA27039.1"/>
    </source>
</evidence>
<keyword evidence="8 10" id="KW-0472">Membrane</keyword>
<evidence type="ECO:0000256" key="4">
    <source>
        <dbReference type="ARBA" id="ARBA00022692"/>
    </source>
</evidence>
<name>F4CLI6_PSEUX</name>
<gene>
    <name evidence="12" type="ordered locus">Psed_4896</name>
</gene>
<feature type="domain" description="Cation/H+ exchanger transmembrane" evidence="11">
    <location>
        <begin position="14"/>
        <end position="402"/>
    </location>
</feature>
<dbReference type="GO" id="GO:0015386">
    <property type="term" value="F:potassium:proton antiporter activity"/>
    <property type="evidence" value="ECO:0007669"/>
    <property type="project" value="TreeGrafter"/>
</dbReference>
<keyword evidence="10" id="KW-0050">Antiport</keyword>
<dbReference type="InterPro" id="IPR038770">
    <property type="entry name" value="Na+/solute_symporter_sf"/>
</dbReference>
<protein>
    <submittedName>
        <fullName evidence="12">Na+/H+ antiporter</fullName>
    </submittedName>
</protein>
<organism evidence="12 13">
    <name type="scientific">Pseudonocardia dioxanivorans (strain ATCC 55486 / DSM 44775 / JCM 13855 / CB1190)</name>
    <dbReference type="NCBI Taxonomy" id="675635"/>
    <lineage>
        <taxon>Bacteria</taxon>
        <taxon>Bacillati</taxon>
        <taxon>Actinomycetota</taxon>
        <taxon>Actinomycetes</taxon>
        <taxon>Pseudonocardiales</taxon>
        <taxon>Pseudonocardiaceae</taxon>
        <taxon>Pseudonocardia</taxon>
    </lineage>
</organism>
<evidence type="ECO:0000256" key="8">
    <source>
        <dbReference type="ARBA" id="ARBA00023136"/>
    </source>
</evidence>
<feature type="transmembrane region" description="Helical" evidence="10">
    <location>
        <begin position="303"/>
        <end position="325"/>
    </location>
</feature>
<dbReference type="Pfam" id="PF00999">
    <property type="entry name" value="Na_H_Exchanger"/>
    <property type="match status" value="1"/>
</dbReference>
<evidence type="ECO:0000256" key="3">
    <source>
        <dbReference type="ARBA" id="ARBA00022475"/>
    </source>
</evidence>
<dbReference type="HOGENOM" id="CLU_005912_8_2_11"/>
<dbReference type="Gene3D" id="1.20.1530.20">
    <property type="match status" value="1"/>
</dbReference>
<feature type="transmembrane region" description="Helical" evidence="10">
    <location>
        <begin position="379"/>
        <end position="398"/>
    </location>
</feature>
<comment type="similarity">
    <text evidence="10">Belongs to the monovalent cation:proton antiporter 1 (CPA1) transporter (TC 2.A.36) family.</text>
</comment>
<dbReference type="InterPro" id="IPR006153">
    <property type="entry name" value="Cation/H_exchanger_TM"/>
</dbReference>
<feature type="transmembrane region" description="Helical" evidence="10">
    <location>
        <begin position="6"/>
        <end position="23"/>
    </location>
</feature>
<dbReference type="PANTHER" id="PTHR10110">
    <property type="entry name" value="SODIUM/HYDROGEN EXCHANGER"/>
    <property type="match status" value="1"/>
</dbReference>
<evidence type="ECO:0000256" key="10">
    <source>
        <dbReference type="RuleBase" id="RU366002"/>
    </source>
</evidence>
<feature type="transmembrane region" description="Helical" evidence="10">
    <location>
        <begin position="149"/>
        <end position="168"/>
    </location>
</feature>
<proteinExistence type="inferred from homology"/>
<keyword evidence="9 10" id="KW-0739">Sodium transport</keyword>
<dbReference type="EMBL" id="CP002593">
    <property type="protein sequence ID" value="AEA27039.1"/>
    <property type="molecule type" value="Genomic_DNA"/>
</dbReference>
<comment type="function">
    <text evidence="10">Na(+)/H(+) antiporter that extrudes sodium in exchange for external protons.</text>
</comment>
<dbReference type="AlphaFoldDB" id="F4CLI6"/>
<feature type="transmembrane region" description="Helical" evidence="10">
    <location>
        <begin position="84"/>
        <end position="107"/>
    </location>
</feature>
<feature type="transmembrane region" description="Helical" evidence="10">
    <location>
        <begin position="113"/>
        <end position="133"/>
    </location>
</feature>
<evidence type="ECO:0000313" key="13">
    <source>
        <dbReference type="Proteomes" id="UP000007809"/>
    </source>
</evidence>
<comment type="subcellular location">
    <subcellularLocation>
        <location evidence="1 10">Cell membrane</location>
        <topology evidence="1 10">Multi-pass membrane protein</topology>
    </subcellularLocation>
</comment>
<feature type="transmembrane region" description="Helical" evidence="10">
    <location>
        <begin position="346"/>
        <end position="367"/>
    </location>
</feature>
<keyword evidence="6 10" id="KW-0915">Sodium</keyword>
<evidence type="ECO:0000256" key="6">
    <source>
        <dbReference type="ARBA" id="ARBA00023053"/>
    </source>
</evidence>
<evidence type="ECO:0000256" key="5">
    <source>
        <dbReference type="ARBA" id="ARBA00022989"/>
    </source>
</evidence>
<keyword evidence="4 10" id="KW-0812">Transmembrane</keyword>
<dbReference type="PANTHER" id="PTHR10110:SF86">
    <property type="entry name" value="SODIUM_HYDROGEN EXCHANGER 7"/>
    <property type="match status" value="1"/>
</dbReference>
<evidence type="ECO:0000256" key="7">
    <source>
        <dbReference type="ARBA" id="ARBA00023065"/>
    </source>
</evidence>
<dbReference type="GO" id="GO:0015385">
    <property type="term" value="F:sodium:proton antiporter activity"/>
    <property type="evidence" value="ECO:0007669"/>
    <property type="project" value="InterPro"/>
</dbReference>
<keyword evidence="7 10" id="KW-0406">Ion transport</keyword>
<dbReference type="GO" id="GO:0098719">
    <property type="term" value="P:sodium ion import across plasma membrane"/>
    <property type="evidence" value="ECO:0007669"/>
    <property type="project" value="TreeGrafter"/>
</dbReference>
<dbReference type="NCBIfam" id="TIGR00831">
    <property type="entry name" value="a_cpa1"/>
    <property type="match status" value="1"/>
</dbReference>
<dbReference type="STRING" id="675635.Psed_4896"/>
<evidence type="ECO:0000256" key="1">
    <source>
        <dbReference type="ARBA" id="ARBA00004651"/>
    </source>
</evidence>
<reference evidence="12 13" key="1">
    <citation type="journal article" date="2011" name="J. Bacteriol.">
        <title>Genome sequence of the 1,4-dioxane-degrading Pseudonocardia dioxanivorans strain CB1190.</title>
        <authorList>
            <person name="Sales C.M."/>
            <person name="Mahendra S."/>
            <person name="Grostern A."/>
            <person name="Parales R.E."/>
            <person name="Goodwin L.A."/>
            <person name="Woyke T."/>
            <person name="Nolan M."/>
            <person name="Lapidus A."/>
            <person name="Chertkov O."/>
            <person name="Ovchinnikova G."/>
            <person name="Sczyrba A."/>
            <person name="Alvarez-Cohen L."/>
        </authorList>
    </citation>
    <scope>NUCLEOTIDE SEQUENCE [LARGE SCALE GENOMIC DNA]</scope>
    <source>
        <strain evidence="13">ATCC 55486 / DSM 44775 / JCM 13855 / CB1190</strain>
    </source>
</reference>
<feature type="transmembrane region" description="Helical" evidence="10">
    <location>
        <begin position="28"/>
        <end position="44"/>
    </location>
</feature>
<dbReference type="InterPro" id="IPR004705">
    <property type="entry name" value="Cation/H_exchanger_CPA1_bac"/>
</dbReference>
<evidence type="ECO:0000256" key="9">
    <source>
        <dbReference type="ARBA" id="ARBA00023201"/>
    </source>
</evidence>